<dbReference type="AlphaFoldDB" id="K9VQW2"/>
<protein>
    <submittedName>
        <fullName evidence="2">Uncharacterized protein</fullName>
    </submittedName>
</protein>
<organism evidence="2 3">
    <name type="scientific">Phormidium nigroviride PCC 7112</name>
    <dbReference type="NCBI Taxonomy" id="179408"/>
    <lineage>
        <taxon>Bacteria</taxon>
        <taxon>Bacillati</taxon>
        <taxon>Cyanobacteriota</taxon>
        <taxon>Cyanophyceae</taxon>
        <taxon>Oscillatoriophycideae</taxon>
        <taxon>Oscillatoriales</taxon>
        <taxon>Oscillatoriaceae</taxon>
        <taxon>Phormidium</taxon>
    </lineage>
</organism>
<dbReference type="STRING" id="179408.Osc7112_5678"/>
<dbReference type="EMBL" id="CP003614">
    <property type="protein sequence ID" value="AFZ09892.1"/>
    <property type="molecule type" value="Genomic_DNA"/>
</dbReference>
<reference evidence="2 3" key="1">
    <citation type="submission" date="2012-05" db="EMBL/GenBank/DDBJ databases">
        <title>Finished chromosome of genome of Oscillatoria sp. PCC 7112.</title>
        <authorList>
            <consortium name="US DOE Joint Genome Institute"/>
            <person name="Gugger M."/>
            <person name="Coursin T."/>
            <person name="Rippka R."/>
            <person name="Tandeau De Marsac N."/>
            <person name="Huntemann M."/>
            <person name="Wei C.-L."/>
            <person name="Han J."/>
            <person name="Detter J.C."/>
            <person name="Han C."/>
            <person name="Tapia R."/>
            <person name="Davenport K."/>
            <person name="Daligault H."/>
            <person name="Erkkila T."/>
            <person name="Gu W."/>
            <person name="Munk A.C.C."/>
            <person name="Teshima H."/>
            <person name="Xu Y."/>
            <person name="Chain P."/>
            <person name="Chen A."/>
            <person name="Krypides N."/>
            <person name="Mavromatis K."/>
            <person name="Markowitz V."/>
            <person name="Szeto E."/>
            <person name="Ivanova N."/>
            <person name="Mikhailova N."/>
            <person name="Ovchinnikova G."/>
            <person name="Pagani I."/>
            <person name="Pati A."/>
            <person name="Goodwin L."/>
            <person name="Peters L."/>
            <person name="Pitluck S."/>
            <person name="Woyke T."/>
            <person name="Kerfeld C."/>
        </authorList>
    </citation>
    <scope>NUCLEOTIDE SEQUENCE [LARGE SCALE GENOMIC DNA]</scope>
    <source>
        <strain evidence="2 3">PCC 7112</strain>
    </source>
</reference>
<dbReference type="OrthoDB" id="428281at2"/>
<gene>
    <name evidence="2" type="ORF">Osc7112_5678</name>
</gene>
<proteinExistence type="predicted"/>
<feature type="transmembrane region" description="Helical" evidence="1">
    <location>
        <begin position="53"/>
        <end position="72"/>
    </location>
</feature>
<dbReference type="eggNOG" id="ENOG5032VQQ">
    <property type="taxonomic scope" value="Bacteria"/>
</dbReference>
<evidence type="ECO:0000313" key="3">
    <source>
        <dbReference type="Proteomes" id="UP000010478"/>
    </source>
</evidence>
<evidence type="ECO:0000313" key="2">
    <source>
        <dbReference type="EMBL" id="AFZ09892.1"/>
    </source>
</evidence>
<evidence type="ECO:0000256" key="1">
    <source>
        <dbReference type="SAM" id="Phobius"/>
    </source>
</evidence>
<dbReference type="HOGENOM" id="CLU_1347620_0_0_3"/>
<dbReference type="RefSeq" id="WP_015179097.1">
    <property type="nucleotide sequence ID" value="NC_019729.1"/>
</dbReference>
<sequence>MTISRLVVRLNCLSLFLVTLLIIITQFSGLKVSDLFFHPYFSPNPNVALLTRTFQILCSVPVIVCTFTYGLAQTLQPRHLENRFILFSALLTGGFLLNEIYRIHIYMIALGIPKLGVSLLYAVVLSSYGWVFRRELQLTPYQILLAGLGLLFLAIGVDALHLKSKIISSLLEGVPKLFSEINIAFYYWYVCKCFVEKAFYEKIDS</sequence>
<feature type="transmembrane region" description="Helical" evidence="1">
    <location>
        <begin position="143"/>
        <end position="162"/>
    </location>
</feature>
<dbReference type="Proteomes" id="UP000010478">
    <property type="component" value="Chromosome"/>
</dbReference>
<accession>K9VQW2</accession>
<keyword evidence="1" id="KW-0472">Membrane</keyword>
<dbReference type="KEGG" id="oni:Osc7112_5678"/>
<keyword evidence="1" id="KW-1133">Transmembrane helix</keyword>
<feature type="transmembrane region" description="Helical" evidence="1">
    <location>
        <begin position="84"/>
        <end position="101"/>
    </location>
</feature>
<keyword evidence="1" id="KW-0812">Transmembrane</keyword>
<feature type="transmembrane region" description="Helical" evidence="1">
    <location>
        <begin position="107"/>
        <end position="131"/>
    </location>
</feature>
<name>K9VQW2_9CYAN</name>
<keyword evidence="3" id="KW-1185">Reference proteome</keyword>